<organism evidence="1 2">
    <name type="scientific">Caballeronia insecticola</name>
    <dbReference type="NCBI Taxonomy" id="758793"/>
    <lineage>
        <taxon>Bacteria</taxon>
        <taxon>Pseudomonadati</taxon>
        <taxon>Pseudomonadota</taxon>
        <taxon>Betaproteobacteria</taxon>
        <taxon>Burkholderiales</taxon>
        <taxon>Burkholderiaceae</taxon>
        <taxon>Caballeronia</taxon>
    </lineage>
</organism>
<accession>R4X4F7</accession>
<dbReference type="HOGENOM" id="CLU_3197063_0_0_4"/>
<gene>
    <name evidence="1" type="ORF">BRPE64_ECDS00580</name>
</gene>
<dbReference type="AlphaFoldDB" id="R4X4F7"/>
<dbReference type="Proteomes" id="UP000013966">
    <property type="component" value="Plasmid p2"/>
</dbReference>
<proteinExistence type="predicted"/>
<reference evidence="1 2" key="2">
    <citation type="journal article" date="2018" name="Int. J. Syst. Evol. Microbiol.">
        <title>Burkholderia insecticola sp. nov., a gut symbiotic bacterium of the bean bug Riptortus pedestris.</title>
        <authorList>
            <person name="Takeshita K."/>
            <person name="Tamaki H."/>
            <person name="Ohbayashi T."/>
            <person name="Meng X.-Y."/>
            <person name="Sone T."/>
            <person name="Mitani Y."/>
            <person name="Peeters C."/>
            <person name="Kikuchi Y."/>
            <person name="Vandamme P."/>
        </authorList>
    </citation>
    <scope>NUCLEOTIDE SEQUENCE [LARGE SCALE GENOMIC DNA]</scope>
    <source>
        <strain evidence="1">RPE64</strain>
        <plasmid evidence="1 2">p2</plasmid>
    </source>
</reference>
<sequence length="45" mass="5131">MLKRYSATDTVRVIELVWRERPEDGCGQIATLTLPITPHPILLLN</sequence>
<keyword evidence="2" id="KW-1185">Reference proteome</keyword>
<geneLocation type="plasmid" evidence="1 2">
    <name>p2</name>
</geneLocation>
<protein>
    <submittedName>
        <fullName evidence="1">Uncharacterized protein</fullName>
    </submittedName>
</protein>
<dbReference type="KEGG" id="buo:BRPE64_ECDS00580"/>
<reference evidence="1 2" key="1">
    <citation type="journal article" date="2013" name="Genome Announc.">
        <title>Complete Genome Sequence of Burkholderia sp. Strain RPE64, Bacterial Symbiont of the Bean Bug Riptortus pedestris.</title>
        <authorList>
            <person name="Shibata T.F."/>
            <person name="Maeda T."/>
            <person name="Nikoh N."/>
            <person name="Yamaguchi K."/>
            <person name="Oshima K."/>
            <person name="Hattori M."/>
            <person name="Nishiyama T."/>
            <person name="Hasebe M."/>
            <person name="Fukatsu T."/>
            <person name="Kikuchi Y."/>
            <person name="Shigenobu S."/>
        </authorList>
    </citation>
    <scope>NUCLEOTIDE SEQUENCE [LARGE SCALE GENOMIC DNA]</scope>
    <source>
        <plasmid evidence="1 2">p2</plasmid>
    </source>
</reference>
<name>R4X4F7_9BURK</name>
<evidence type="ECO:0000313" key="1">
    <source>
        <dbReference type="EMBL" id="BAN28216.1"/>
    </source>
</evidence>
<keyword evidence="1" id="KW-0614">Plasmid</keyword>
<evidence type="ECO:0000313" key="2">
    <source>
        <dbReference type="Proteomes" id="UP000013966"/>
    </source>
</evidence>
<dbReference type="EMBL" id="AP013062">
    <property type="protein sequence ID" value="BAN28216.1"/>
    <property type="molecule type" value="Genomic_DNA"/>
</dbReference>